<feature type="chain" id="PRO_5045646302" description="Lipoprotein" evidence="1">
    <location>
        <begin position="18"/>
        <end position="147"/>
    </location>
</feature>
<name>A0ABT4XJ22_9PSED</name>
<dbReference type="Proteomes" id="UP001212042">
    <property type="component" value="Unassembled WGS sequence"/>
</dbReference>
<feature type="signal peptide" evidence="1">
    <location>
        <begin position="1"/>
        <end position="17"/>
    </location>
</feature>
<evidence type="ECO:0000313" key="3">
    <source>
        <dbReference type="Proteomes" id="UP001212042"/>
    </source>
</evidence>
<evidence type="ECO:0000313" key="2">
    <source>
        <dbReference type="EMBL" id="MDA7088167.1"/>
    </source>
</evidence>
<comment type="caution">
    <text evidence="2">The sequence shown here is derived from an EMBL/GenBank/DDBJ whole genome shotgun (WGS) entry which is preliminary data.</text>
</comment>
<evidence type="ECO:0000256" key="1">
    <source>
        <dbReference type="SAM" id="SignalP"/>
    </source>
</evidence>
<sequence length="147" mass="15297">MRLLAPFTLASLLAACAGEPSVPPQPPATSAPATSMGAASAPLPAHLRELSGSLLGVPNASEVELALLLIDARGLPQGLLSNIQLTGNGAALPFRLPFNPQAFIPGTRVELRGRVNQAGRLILRLPPQAIEHNDSQQLGELRLEPAP</sequence>
<dbReference type="RefSeq" id="WP_271349027.1">
    <property type="nucleotide sequence ID" value="NZ_JAQJZJ010000008.1"/>
</dbReference>
<proteinExistence type="predicted"/>
<reference evidence="2 3" key="1">
    <citation type="submission" date="2023-01" db="EMBL/GenBank/DDBJ databases">
        <title>Pseudomonas SA3-5T sp. nov., isolated from tidal flat sediment.</title>
        <authorList>
            <person name="Kim H.S."/>
            <person name="Kim J.-S."/>
            <person name="Suh M.K."/>
            <person name="Eom M.K."/>
            <person name="Lee J.-S."/>
        </authorList>
    </citation>
    <scope>NUCLEOTIDE SEQUENCE [LARGE SCALE GENOMIC DNA]</scope>
    <source>
        <strain evidence="2 3">SA3-5</strain>
    </source>
</reference>
<accession>A0ABT4XJ22</accession>
<protein>
    <recommendedName>
        <fullName evidence="4">Lipoprotein</fullName>
    </recommendedName>
</protein>
<organism evidence="2 3">
    <name type="scientific">Pseudomonas aestuarii</name>
    <dbReference type="NCBI Taxonomy" id="3018340"/>
    <lineage>
        <taxon>Bacteria</taxon>
        <taxon>Pseudomonadati</taxon>
        <taxon>Pseudomonadota</taxon>
        <taxon>Gammaproteobacteria</taxon>
        <taxon>Pseudomonadales</taxon>
        <taxon>Pseudomonadaceae</taxon>
        <taxon>Pseudomonas</taxon>
    </lineage>
</organism>
<keyword evidence="3" id="KW-1185">Reference proteome</keyword>
<dbReference type="EMBL" id="JAQJZJ010000008">
    <property type="protein sequence ID" value="MDA7088167.1"/>
    <property type="molecule type" value="Genomic_DNA"/>
</dbReference>
<gene>
    <name evidence="2" type="ORF">PH586_17400</name>
</gene>
<keyword evidence="1" id="KW-0732">Signal</keyword>
<dbReference type="PROSITE" id="PS51257">
    <property type="entry name" value="PROKAR_LIPOPROTEIN"/>
    <property type="match status" value="1"/>
</dbReference>
<evidence type="ECO:0008006" key="4">
    <source>
        <dbReference type="Google" id="ProtNLM"/>
    </source>
</evidence>